<feature type="transmembrane region" description="Helical" evidence="6">
    <location>
        <begin position="354"/>
        <end position="374"/>
    </location>
</feature>
<evidence type="ECO:0000256" key="1">
    <source>
        <dbReference type="ARBA" id="ARBA00004651"/>
    </source>
</evidence>
<feature type="transmembrane region" description="Helical" evidence="6">
    <location>
        <begin position="35"/>
        <end position="54"/>
    </location>
</feature>
<dbReference type="Proteomes" id="UP000622687">
    <property type="component" value="Unassembled WGS sequence"/>
</dbReference>
<feature type="transmembrane region" description="Helical" evidence="6">
    <location>
        <begin position="235"/>
        <end position="256"/>
    </location>
</feature>
<feature type="transmembrane region" description="Helical" evidence="6">
    <location>
        <begin position="157"/>
        <end position="176"/>
    </location>
</feature>
<evidence type="ECO:0000313" key="9">
    <source>
        <dbReference type="Proteomes" id="UP000622687"/>
    </source>
</evidence>
<dbReference type="InterPro" id="IPR020846">
    <property type="entry name" value="MFS_dom"/>
</dbReference>
<dbReference type="EMBL" id="JAEEGB010000005">
    <property type="protein sequence ID" value="MBI6872005.1"/>
    <property type="molecule type" value="Genomic_DNA"/>
</dbReference>
<feature type="transmembrane region" description="Helical" evidence="6">
    <location>
        <begin position="66"/>
        <end position="85"/>
    </location>
</feature>
<dbReference type="SUPFAM" id="SSF103473">
    <property type="entry name" value="MFS general substrate transporter"/>
    <property type="match status" value="1"/>
</dbReference>
<evidence type="ECO:0000256" key="4">
    <source>
        <dbReference type="ARBA" id="ARBA00022989"/>
    </source>
</evidence>
<keyword evidence="4 6" id="KW-1133">Transmembrane helix</keyword>
<keyword evidence="3 6" id="KW-0812">Transmembrane</keyword>
<dbReference type="Pfam" id="PF07690">
    <property type="entry name" value="MFS_1"/>
    <property type="match status" value="1"/>
</dbReference>
<dbReference type="PANTHER" id="PTHR23530">
    <property type="entry name" value="TRANSPORT PROTEIN-RELATED"/>
    <property type="match status" value="1"/>
</dbReference>
<comment type="subcellular location">
    <subcellularLocation>
        <location evidence="1">Cell membrane</location>
        <topology evidence="1">Multi-pass membrane protein</topology>
    </subcellularLocation>
</comment>
<evidence type="ECO:0000313" key="8">
    <source>
        <dbReference type="EMBL" id="MBI6872005.1"/>
    </source>
</evidence>
<keyword evidence="5 6" id="KW-0472">Membrane</keyword>
<dbReference type="RefSeq" id="WP_211141433.1">
    <property type="nucleotide sequence ID" value="NZ_JAEEGB010000005.1"/>
</dbReference>
<keyword evidence="9" id="KW-1185">Reference proteome</keyword>
<dbReference type="Gene3D" id="1.20.1250.20">
    <property type="entry name" value="MFS general substrate transporter like domains"/>
    <property type="match status" value="1"/>
</dbReference>
<feature type="transmembrane region" description="Helical" evidence="6">
    <location>
        <begin position="268"/>
        <end position="284"/>
    </location>
</feature>
<reference evidence="8" key="1">
    <citation type="submission" date="2020-12" db="EMBL/GenBank/DDBJ databases">
        <title>Clostridium thailandense sp. nov., a novel acetogenic bacterium isolated from peat land soil in Thailand.</title>
        <authorList>
            <person name="Chaikitkaew S."/>
            <person name="Birkeland N.K."/>
        </authorList>
    </citation>
    <scope>NUCLEOTIDE SEQUENCE</scope>
    <source>
        <strain evidence="8">DSM 17425</strain>
    </source>
</reference>
<evidence type="ECO:0000256" key="2">
    <source>
        <dbReference type="ARBA" id="ARBA00022448"/>
    </source>
</evidence>
<feature type="domain" description="Major facilitator superfamily (MFS) profile" evidence="7">
    <location>
        <begin position="3"/>
        <end position="378"/>
    </location>
</feature>
<dbReference type="InterPro" id="IPR036259">
    <property type="entry name" value="MFS_trans_sf"/>
</dbReference>
<feature type="transmembrane region" description="Helical" evidence="6">
    <location>
        <begin position="290"/>
        <end position="312"/>
    </location>
</feature>
<dbReference type="PROSITE" id="PS50850">
    <property type="entry name" value="MFS"/>
    <property type="match status" value="1"/>
</dbReference>
<feature type="transmembrane region" description="Helical" evidence="6">
    <location>
        <begin position="91"/>
        <end position="117"/>
    </location>
</feature>
<sequence>MNKKINVYLMYIITFLQGLVFYGPVATLYRQSRGLSMYNIFLIESIFMILMLLFEIPWGWFADKYGYKITLLIGNFLLFISKIVFYEANSFLLFLVEGILVALATSAISGCDIALLYSSADKDNTEKVFGMYTAMSVAGFLLACLISTKMVERSMDLTAFGTIIPYGLAVILTFFIKDVSHNLEKKTSIKNSIRDVLNNKQIIIIVVVFALISETTHSIGVFLNQPQYLKSGISIRYFGFLTALMQIVCLVSAKSYKFTERFGQNKTSKVLLINILLGCTVLIYTRNPIISVVAIAVTQGCFSIIRPIILDIENKSINTSNRATILSIYAMAGDILSSVVNISIGKFADISIEAAFKACTFISIAAFALALIYFNKAKTKQELNRETN</sequence>
<proteinExistence type="predicted"/>
<dbReference type="PANTHER" id="PTHR23530:SF1">
    <property type="entry name" value="PERMEASE, MAJOR FACILITATOR SUPERFAMILY-RELATED"/>
    <property type="match status" value="1"/>
</dbReference>
<organism evidence="8 9">
    <name type="scientific">Clostridium aciditolerans</name>
    <dbReference type="NCBI Taxonomy" id="339861"/>
    <lineage>
        <taxon>Bacteria</taxon>
        <taxon>Bacillati</taxon>
        <taxon>Bacillota</taxon>
        <taxon>Clostridia</taxon>
        <taxon>Eubacteriales</taxon>
        <taxon>Clostridiaceae</taxon>
        <taxon>Clostridium</taxon>
    </lineage>
</organism>
<evidence type="ECO:0000259" key="7">
    <source>
        <dbReference type="PROSITE" id="PS50850"/>
    </source>
</evidence>
<comment type="caution">
    <text evidence="8">The sequence shown here is derived from an EMBL/GenBank/DDBJ whole genome shotgun (WGS) entry which is preliminary data.</text>
</comment>
<dbReference type="AlphaFoldDB" id="A0A934HX60"/>
<feature type="transmembrane region" description="Helical" evidence="6">
    <location>
        <begin position="7"/>
        <end position="29"/>
    </location>
</feature>
<feature type="transmembrane region" description="Helical" evidence="6">
    <location>
        <begin position="324"/>
        <end position="348"/>
    </location>
</feature>
<dbReference type="InterPro" id="IPR011701">
    <property type="entry name" value="MFS"/>
</dbReference>
<accession>A0A934HX60</accession>
<protein>
    <submittedName>
        <fullName evidence="8">MFS transporter</fullName>
    </submittedName>
</protein>
<name>A0A934HX60_9CLOT</name>
<dbReference type="InterPro" id="IPR053160">
    <property type="entry name" value="MFS_DHA3_Transporter"/>
</dbReference>
<dbReference type="GO" id="GO:0022857">
    <property type="term" value="F:transmembrane transporter activity"/>
    <property type="evidence" value="ECO:0007669"/>
    <property type="project" value="InterPro"/>
</dbReference>
<feature type="transmembrane region" description="Helical" evidence="6">
    <location>
        <begin position="129"/>
        <end position="151"/>
    </location>
</feature>
<dbReference type="GO" id="GO:0005886">
    <property type="term" value="C:plasma membrane"/>
    <property type="evidence" value="ECO:0007669"/>
    <property type="project" value="UniProtKB-SubCell"/>
</dbReference>
<evidence type="ECO:0000256" key="5">
    <source>
        <dbReference type="ARBA" id="ARBA00023136"/>
    </source>
</evidence>
<feature type="transmembrane region" description="Helical" evidence="6">
    <location>
        <begin position="202"/>
        <end position="223"/>
    </location>
</feature>
<gene>
    <name evidence="8" type="ORF">I6U51_04690</name>
</gene>
<evidence type="ECO:0000256" key="6">
    <source>
        <dbReference type="SAM" id="Phobius"/>
    </source>
</evidence>
<evidence type="ECO:0000256" key="3">
    <source>
        <dbReference type="ARBA" id="ARBA00022692"/>
    </source>
</evidence>
<keyword evidence="2" id="KW-0813">Transport</keyword>